<dbReference type="GO" id="GO:0001965">
    <property type="term" value="F:G-protein alpha-subunit binding"/>
    <property type="evidence" value="ECO:0007669"/>
    <property type="project" value="InterPro"/>
</dbReference>
<accession>A0A226N4B3</accession>
<dbReference type="GO" id="GO:0005737">
    <property type="term" value="C:cytoplasm"/>
    <property type="evidence" value="ECO:0007669"/>
    <property type="project" value="TreeGrafter"/>
</dbReference>
<sequence length="117" mass="13206">MFVKVAEFCPVPVPTVLQSVATHIGGQFNWPESVSRDTIHCLAFDDTTQMKHLAQRRYTYAELLPGKSAAGTVVLKGSRMENMLQSLYLENRAGYYFTHFCEKSGNKVRALSYPMII</sequence>
<evidence type="ECO:0000313" key="2">
    <source>
        <dbReference type="Proteomes" id="UP000198323"/>
    </source>
</evidence>
<gene>
    <name evidence="1" type="ORF">ASZ78_015082</name>
</gene>
<name>A0A226N4B3_CALSU</name>
<dbReference type="GO" id="GO:0009966">
    <property type="term" value="P:regulation of signal transduction"/>
    <property type="evidence" value="ECO:0007669"/>
    <property type="project" value="InterPro"/>
</dbReference>
<proteinExistence type="predicted"/>
<dbReference type="GO" id="GO:0005634">
    <property type="term" value="C:nucleus"/>
    <property type="evidence" value="ECO:0007669"/>
    <property type="project" value="TreeGrafter"/>
</dbReference>
<dbReference type="EMBL" id="MCFN01000220">
    <property type="protein sequence ID" value="OXB62338.1"/>
    <property type="molecule type" value="Genomic_DNA"/>
</dbReference>
<comment type="caution">
    <text evidence="1">The sequence shown here is derived from an EMBL/GenBank/DDBJ whole genome shotgun (WGS) entry which is preliminary data.</text>
</comment>
<keyword evidence="2" id="KW-1185">Reference proteome</keyword>
<organism evidence="1 2">
    <name type="scientific">Callipepla squamata</name>
    <name type="common">Scaled quail</name>
    <dbReference type="NCBI Taxonomy" id="9009"/>
    <lineage>
        <taxon>Eukaryota</taxon>
        <taxon>Metazoa</taxon>
        <taxon>Chordata</taxon>
        <taxon>Craniata</taxon>
        <taxon>Vertebrata</taxon>
        <taxon>Euteleostomi</taxon>
        <taxon>Archelosauria</taxon>
        <taxon>Archosauria</taxon>
        <taxon>Dinosauria</taxon>
        <taxon>Saurischia</taxon>
        <taxon>Theropoda</taxon>
        <taxon>Coelurosauria</taxon>
        <taxon>Aves</taxon>
        <taxon>Neognathae</taxon>
        <taxon>Galloanserae</taxon>
        <taxon>Galliformes</taxon>
        <taxon>Odontophoridae</taxon>
        <taxon>Callipepla</taxon>
    </lineage>
</organism>
<protein>
    <submittedName>
        <fullName evidence="1">Uncharacterized protein</fullName>
    </submittedName>
</protein>
<dbReference type="AlphaFoldDB" id="A0A226N4B3"/>
<dbReference type="OrthoDB" id="10529113at2759"/>
<dbReference type="STRING" id="9009.A0A226N4B3"/>
<evidence type="ECO:0000313" key="1">
    <source>
        <dbReference type="EMBL" id="OXB62338.1"/>
    </source>
</evidence>
<dbReference type="InterPro" id="IPR042651">
    <property type="entry name" value="Rgs22"/>
</dbReference>
<dbReference type="Proteomes" id="UP000198323">
    <property type="component" value="Unassembled WGS sequence"/>
</dbReference>
<dbReference type="PANTHER" id="PTHR46583">
    <property type="entry name" value="REGULATOR OF G-PROTEIN SIGNALING 22"/>
    <property type="match status" value="1"/>
</dbReference>
<reference evidence="1 2" key="1">
    <citation type="submission" date="2016-07" db="EMBL/GenBank/DDBJ databases">
        <title>Disparate Historic Effective Population Sizes Predicted by Modern Levels of Genome Diversity for the Scaled Quail (Callipepla squamata) and the Northern Bobwhite (Colinus virginianus): Inferences from First and Second Generation Draft Genome Assemblies for Sympatric New World Quail.</title>
        <authorList>
            <person name="Oldeschulte D.L."/>
            <person name="Halley Y.A."/>
            <person name="Bhattarai E.K."/>
            <person name="Brashear W.A."/>
            <person name="Hill J."/>
            <person name="Metz R.P."/>
            <person name="Johnson C.D."/>
            <person name="Rollins D."/>
            <person name="Peterson M.J."/>
            <person name="Bickhart D.M."/>
            <person name="Decker J.E."/>
            <person name="Seabury C.M."/>
        </authorList>
    </citation>
    <scope>NUCLEOTIDE SEQUENCE [LARGE SCALE GENOMIC DNA]</scope>
    <source>
        <strain evidence="1 2">Texas</strain>
        <tissue evidence="1">Leg muscle</tissue>
    </source>
</reference>
<dbReference type="PANTHER" id="PTHR46583:SF1">
    <property type="entry name" value="REGULATOR OF G-PROTEIN SIGNALING 22"/>
    <property type="match status" value="1"/>
</dbReference>